<gene>
    <name evidence="2" type="ORF">C8A04DRAFT_10101</name>
</gene>
<feature type="compositionally biased region" description="Polar residues" evidence="1">
    <location>
        <begin position="137"/>
        <end position="167"/>
    </location>
</feature>
<feature type="region of interest" description="Disordered" evidence="1">
    <location>
        <begin position="181"/>
        <end position="210"/>
    </location>
</feature>
<dbReference type="RefSeq" id="XP_062639453.1">
    <property type="nucleotide sequence ID" value="XM_062776466.1"/>
</dbReference>
<reference evidence="2" key="2">
    <citation type="submission" date="2023-05" db="EMBL/GenBank/DDBJ databases">
        <authorList>
            <consortium name="Lawrence Berkeley National Laboratory"/>
            <person name="Steindorff A."/>
            <person name="Hensen N."/>
            <person name="Bonometti L."/>
            <person name="Westerberg I."/>
            <person name="Brannstrom I.O."/>
            <person name="Guillou S."/>
            <person name="Cros-Aarteil S."/>
            <person name="Calhoun S."/>
            <person name="Haridas S."/>
            <person name="Kuo A."/>
            <person name="Mondo S."/>
            <person name="Pangilinan J."/>
            <person name="Riley R."/>
            <person name="Labutti K."/>
            <person name="Andreopoulos B."/>
            <person name="Lipzen A."/>
            <person name="Chen C."/>
            <person name="Yanf M."/>
            <person name="Daum C."/>
            <person name="Ng V."/>
            <person name="Clum A."/>
            <person name="Ohm R."/>
            <person name="Martin F."/>
            <person name="Silar P."/>
            <person name="Natvig D."/>
            <person name="Lalanne C."/>
            <person name="Gautier V."/>
            <person name="Ament-Velasquez S.L."/>
            <person name="Kruys A."/>
            <person name="Hutchinson M.I."/>
            <person name="Powell A.J."/>
            <person name="Barry K."/>
            <person name="Miller A.N."/>
            <person name="Grigoriev I.V."/>
            <person name="Debuchy R."/>
            <person name="Gladieux P."/>
            <person name="Thoren M.H."/>
            <person name="Johannesson H."/>
        </authorList>
    </citation>
    <scope>NUCLEOTIDE SEQUENCE</scope>
    <source>
        <strain evidence="2">CBS 141.50</strain>
    </source>
</reference>
<evidence type="ECO:0000313" key="3">
    <source>
        <dbReference type="Proteomes" id="UP001302676"/>
    </source>
</evidence>
<dbReference type="EMBL" id="MU853564">
    <property type="protein sequence ID" value="KAK4146082.1"/>
    <property type="molecule type" value="Genomic_DNA"/>
</dbReference>
<keyword evidence="3" id="KW-1185">Reference proteome</keyword>
<protein>
    <submittedName>
        <fullName evidence="2">Uncharacterized protein</fullName>
    </submittedName>
</protein>
<proteinExistence type="predicted"/>
<dbReference type="GeneID" id="87813079"/>
<sequence>MVSKLKVLASSAASHGKLETMEREAVDIFRKAVELDEIFRLSRSDYQIFITRLSPPQAKPPDLGFDFDTRTMEIIRDFSTMSPPEKTTKVDLAISPGILKAGNTDGTNYGTESILAKLRALCNLKELLQMFAPDPNPNQEGETRNNQVMLSSPKTLQPQIETERTSSSAAIPMPTADVFKKKESPKRLQPHVKTESTFSSSAPIPNFSSSSCDPMPISDVFIKKEPAGETDDEVSMLVEPAPEKAVEQQQQDQNRGLYPRLPQFMWGGQVLSKAAGRAGVDM</sequence>
<accession>A0AAN6V7E0</accession>
<dbReference type="AlphaFoldDB" id="A0AAN6V7E0"/>
<evidence type="ECO:0000313" key="2">
    <source>
        <dbReference type="EMBL" id="KAK4146082.1"/>
    </source>
</evidence>
<organism evidence="2 3">
    <name type="scientific">Dichotomopilus funicola</name>
    <dbReference type="NCBI Taxonomy" id="1934379"/>
    <lineage>
        <taxon>Eukaryota</taxon>
        <taxon>Fungi</taxon>
        <taxon>Dikarya</taxon>
        <taxon>Ascomycota</taxon>
        <taxon>Pezizomycotina</taxon>
        <taxon>Sordariomycetes</taxon>
        <taxon>Sordariomycetidae</taxon>
        <taxon>Sordariales</taxon>
        <taxon>Chaetomiaceae</taxon>
        <taxon>Dichotomopilus</taxon>
    </lineage>
</organism>
<evidence type="ECO:0000256" key="1">
    <source>
        <dbReference type="SAM" id="MobiDB-lite"/>
    </source>
</evidence>
<dbReference type="Proteomes" id="UP001302676">
    <property type="component" value="Unassembled WGS sequence"/>
</dbReference>
<feature type="compositionally biased region" description="Low complexity" evidence="1">
    <location>
        <begin position="198"/>
        <end position="210"/>
    </location>
</feature>
<feature type="region of interest" description="Disordered" evidence="1">
    <location>
        <begin position="134"/>
        <end position="167"/>
    </location>
</feature>
<comment type="caution">
    <text evidence="2">The sequence shown here is derived from an EMBL/GenBank/DDBJ whole genome shotgun (WGS) entry which is preliminary data.</text>
</comment>
<name>A0AAN6V7E0_9PEZI</name>
<reference evidence="2" key="1">
    <citation type="journal article" date="2023" name="Mol. Phylogenet. Evol.">
        <title>Genome-scale phylogeny and comparative genomics of the fungal order Sordariales.</title>
        <authorList>
            <person name="Hensen N."/>
            <person name="Bonometti L."/>
            <person name="Westerberg I."/>
            <person name="Brannstrom I.O."/>
            <person name="Guillou S."/>
            <person name="Cros-Aarteil S."/>
            <person name="Calhoun S."/>
            <person name="Haridas S."/>
            <person name="Kuo A."/>
            <person name="Mondo S."/>
            <person name="Pangilinan J."/>
            <person name="Riley R."/>
            <person name="LaButti K."/>
            <person name="Andreopoulos B."/>
            <person name="Lipzen A."/>
            <person name="Chen C."/>
            <person name="Yan M."/>
            <person name="Daum C."/>
            <person name="Ng V."/>
            <person name="Clum A."/>
            <person name="Steindorff A."/>
            <person name="Ohm R.A."/>
            <person name="Martin F."/>
            <person name="Silar P."/>
            <person name="Natvig D.O."/>
            <person name="Lalanne C."/>
            <person name="Gautier V."/>
            <person name="Ament-Velasquez S.L."/>
            <person name="Kruys A."/>
            <person name="Hutchinson M.I."/>
            <person name="Powell A.J."/>
            <person name="Barry K."/>
            <person name="Miller A.N."/>
            <person name="Grigoriev I.V."/>
            <person name="Debuchy R."/>
            <person name="Gladieux P."/>
            <person name="Hiltunen Thoren M."/>
            <person name="Johannesson H."/>
        </authorList>
    </citation>
    <scope>NUCLEOTIDE SEQUENCE</scope>
    <source>
        <strain evidence="2">CBS 141.50</strain>
    </source>
</reference>